<dbReference type="GO" id="GO:0043565">
    <property type="term" value="F:sequence-specific DNA binding"/>
    <property type="evidence" value="ECO:0007669"/>
    <property type="project" value="TreeGrafter"/>
</dbReference>
<dbReference type="Gene3D" id="3.40.190.290">
    <property type="match status" value="1"/>
</dbReference>
<dbReference type="InterPro" id="IPR005119">
    <property type="entry name" value="LysR_subst-bd"/>
</dbReference>
<dbReference type="RefSeq" id="WP_139917940.1">
    <property type="nucleotide sequence ID" value="NZ_CBCSLE010000105.1"/>
</dbReference>
<keyword evidence="7" id="KW-1185">Reference proteome</keyword>
<reference evidence="6 7" key="1">
    <citation type="submission" date="2020-01" db="EMBL/GenBank/DDBJ databases">
        <title>The draft genome sequence of Corallococcus exiguus DSM 14696.</title>
        <authorList>
            <person name="Zhang X."/>
            <person name="Zhu H."/>
        </authorList>
    </citation>
    <scope>NUCLEOTIDE SEQUENCE [LARGE SCALE GENOMIC DNA]</scope>
    <source>
        <strain evidence="6 7">DSM 14696</strain>
    </source>
</reference>
<dbReference type="AlphaFoldDB" id="A0A7X4YI41"/>
<dbReference type="InterPro" id="IPR000847">
    <property type="entry name" value="LysR_HTH_N"/>
</dbReference>
<accession>A0A7X4YI41</accession>
<dbReference type="Proteomes" id="UP000537825">
    <property type="component" value="Unassembled WGS sequence"/>
</dbReference>
<dbReference type="CDD" id="cd08472">
    <property type="entry name" value="PBP2_CrgA_like_3"/>
    <property type="match status" value="1"/>
</dbReference>
<comment type="caution">
    <text evidence="6">The sequence shown here is derived from an EMBL/GenBank/DDBJ whole genome shotgun (WGS) entry which is preliminary data.</text>
</comment>
<dbReference type="InterPro" id="IPR058163">
    <property type="entry name" value="LysR-type_TF_proteobact-type"/>
</dbReference>
<dbReference type="InterPro" id="IPR036390">
    <property type="entry name" value="WH_DNA-bd_sf"/>
</dbReference>
<protein>
    <submittedName>
        <fullName evidence="6">LysR family transcriptional regulator</fullName>
    </submittedName>
</protein>
<dbReference type="PANTHER" id="PTHR30537:SF72">
    <property type="entry name" value="LYSR FAMILY TRANSCRIPTIONAL REGULATOR"/>
    <property type="match status" value="1"/>
</dbReference>
<evidence type="ECO:0000313" key="7">
    <source>
        <dbReference type="Proteomes" id="UP000537825"/>
    </source>
</evidence>
<dbReference type="PANTHER" id="PTHR30537">
    <property type="entry name" value="HTH-TYPE TRANSCRIPTIONAL REGULATOR"/>
    <property type="match status" value="1"/>
</dbReference>
<evidence type="ECO:0000313" key="6">
    <source>
        <dbReference type="EMBL" id="NBC45818.1"/>
    </source>
</evidence>
<dbReference type="Gene3D" id="1.10.10.10">
    <property type="entry name" value="Winged helix-like DNA-binding domain superfamily/Winged helix DNA-binding domain"/>
    <property type="match status" value="1"/>
</dbReference>
<evidence type="ECO:0000256" key="3">
    <source>
        <dbReference type="ARBA" id="ARBA00023125"/>
    </source>
</evidence>
<evidence type="ECO:0000256" key="1">
    <source>
        <dbReference type="ARBA" id="ARBA00009437"/>
    </source>
</evidence>
<dbReference type="Pfam" id="PF00126">
    <property type="entry name" value="HTH_1"/>
    <property type="match status" value="1"/>
</dbReference>
<keyword evidence="4" id="KW-0804">Transcription</keyword>
<evidence type="ECO:0000256" key="2">
    <source>
        <dbReference type="ARBA" id="ARBA00023015"/>
    </source>
</evidence>
<dbReference type="Pfam" id="PF03466">
    <property type="entry name" value="LysR_substrate"/>
    <property type="match status" value="1"/>
</dbReference>
<dbReference type="GO" id="GO:0003700">
    <property type="term" value="F:DNA-binding transcription factor activity"/>
    <property type="evidence" value="ECO:0007669"/>
    <property type="project" value="InterPro"/>
</dbReference>
<evidence type="ECO:0000256" key="4">
    <source>
        <dbReference type="ARBA" id="ARBA00023163"/>
    </source>
</evidence>
<dbReference type="SUPFAM" id="SSF46785">
    <property type="entry name" value="Winged helix' DNA-binding domain"/>
    <property type="match status" value="1"/>
</dbReference>
<feature type="domain" description="HTH lysR-type" evidence="5">
    <location>
        <begin position="1"/>
        <end position="59"/>
    </location>
</feature>
<dbReference type="PROSITE" id="PS50931">
    <property type="entry name" value="HTH_LYSR"/>
    <property type="match status" value="1"/>
</dbReference>
<dbReference type="InterPro" id="IPR036388">
    <property type="entry name" value="WH-like_DNA-bd_sf"/>
</dbReference>
<dbReference type="FunFam" id="1.10.10.10:FF:000001">
    <property type="entry name" value="LysR family transcriptional regulator"/>
    <property type="match status" value="1"/>
</dbReference>
<keyword evidence="2" id="KW-0805">Transcription regulation</keyword>
<name>A0A7X4YI41_9BACT</name>
<comment type="similarity">
    <text evidence="1">Belongs to the LysR transcriptional regulatory family.</text>
</comment>
<dbReference type="FunFam" id="3.40.190.290:FF:000001">
    <property type="entry name" value="Transcriptional regulator, LysR family"/>
    <property type="match status" value="1"/>
</dbReference>
<dbReference type="GO" id="GO:0006351">
    <property type="term" value="P:DNA-templated transcription"/>
    <property type="evidence" value="ECO:0007669"/>
    <property type="project" value="TreeGrafter"/>
</dbReference>
<dbReference type="SUPFAM" id="SSF53850">
    <property type="entry name" value="Periplasmic binding protein-like II"/>
    <property type="match status" value="1"/>
</dbReference>
<proteinExistence type="inferred from homology"/>
<gene>
    <name evidence="6" type="ORF">GTZ93_39100</name>
</gene>
<organism evidence="6 7">
    <name type="scientific">Corallococcus exiguus</name>
    <dbReference type="NCBI Taxonomy" id="83462"/>
    <lineage>
        <taxon>Bacteria</taxon>
        <taxon>Pseudomonadati</taxon>
        <taxon>Myxococcota</taxon>
        <taxon>Myxococcia</taxon>
        <taxon>Myxococcales</taxon>
        <taxon>Cystobacterineae</taxon>
        <taxon>Myxococcaceae</taxon>
        <taxon>Corallococcus</taxon>
    </lineage>
</organism>
<evidence type="ECO:0000259" key="5">
    <source>
        <dbReference type="PROSITE" id="PS50931"/>
    </source>
</evidence>
<sequence length="296" mass="32821">MDRFDAMKAFTRIVERRSFTQAAKDLGLPRSSVTDAVKQLEERLGVRLLQRTTRHVSPTLDGEAYYQRCVSLLADLEEADAAFVGGQPKGLVRVDVQGTLARRVVLPRLPEFLERYPGIELYMSEGDRLVDLVREGVDCVLRAGEPKDSDMVARRVALLEEVTCASPAYLARHGVPEGVEALQHGHRMVGFRSSLTGSLIPLEFTVGGEVRHVVLPTTMSVNGAETFVAAARLGLGLIQAPRYRLEEDFGRGTLVPVLPQYPPTPTPVSLMYPRNRQLSPRVRVFIDWLTQGFTAP</sequence>
<dbReference type="EMBL" id="JAAAPK010000015">
    <property type="protein sequence ID" value="NBC45818.1"/>
    <property type="molecule type" value="Genomic_DNA"/>
</dbReference>
<keyword evidence="3" id="KW-0238">DNA-binding</keyword>